<reference evidence="1 2" key="1">
    <citation type="submission" date="2017-08" db="EMBL/GenBank/DDBJ databases">
        <title>Infants hospitalized years apart are colonized by the same room-sourced microbial strains.</title>
        <authorList>
            <person name="Brooks B."/>
            <person name="Olm M.R."/>
            <person name="Firek B.A."/>
            <person name="Baker R."/>
            <person name="Thomas B.C."/>
            <person name="Morowitz M.J."/>
            <person name="Banfield J.F."/>
        </authorList>
    </citation>
    <scope>NUCLEOTIDE SEQUENCE [LARGE SCALE GENOMIC DNA]</scope>
    <source>
        <strain evidence="1">S2_005_002_R2_33</strain>
    </source>
</reference>
<accession>A0A2W5QFX0</accession>
<protein>
    <submittedName>
        <fullName evidence="1">Uncharacterized protein</fullName>
    </submittedName>
</protein>
<gene>
    <name evidence="1" type="ORF">DI555_03990</name>
</gene>
<organism evidence="1 2">
    <name type="scientific">Novosphingobium pentaromativorans</name>
    <dbReference type="NCBI Taxonomy" id="205844"/>
    <lineage>
        <taxon>Bacteria</taxon>
        <taxon>Pseudomonadati</taxon>
        <taxon>Pseudomonadota</taxon>
        <taxon>Alphaproteobacteria</taxon>
        <taxon>Sphingomonadales</taxon>
        <taxon>Sphingomonadaceae</taxon>
        <taxon>Novosphingobium</taxon>
    </lineage>
</organism>
<evidence type="ECO:0000313" key="2">
    <source>
        <dbReference type="Proteomes" id="UP000249082"/>
    </source>
</evidence>
<dbReference type="EMBL" id="QFPX01000003">
    <property type="protein sequence ID" value="PZQ56527.1"/>
    <property type="molecule type" value="Genomic_DNA"/>
</dbReference>
<comment type="caution">
    <text evidence="1">The sequence shown here is derived from an EMBL/GenBank/DDBJ whole genome shotgun (WGS) entry which is preliminary data.</text>
</comment>
<evidence type="ECO:0000313" key="1">
    <source>
        <dbReference type="EMBL" id="PZQ56527.1"/>
    </source>
</evidence>
<proteinExistence type="predicted"/>
<dbReference type="AlphaFoldDB" id="A0A2W5QFX0"/>
<sequence length="60" mass="6685">MALTNQEQLVLELRSITHLLREAIGRLDACGQDLAAIHVQTALDVLRDKGGDEDWGMLRN</sequence>
<name>A0A2W5QFX0_9SPHN</name>
<dbReference type="Proteomes" id="UP000249082">
    <property type="component" value="Unassembled WGS sequence"/>
</dbReference>